<name>A0A5B7DUD3_PORTR</name>
<feature type="region of interest" description="Disordered" evidence="1">
    <location>
        <begin position="69"/>
        <end position="120"/>
    </location>
</feature>
<evidence type="ECO:0000313" key="3">
    <source>
        <dbReference type="Proteomes" id="UP000324222"/>
    </source>
</evidence>
<reference evidence="2 3" key="1">
    <citation type="submission" date="2019-05" db="EMBL/GenBank/DDBJ databases">
        <title>Another draft genome of Portunus trituberculatus and its Hox gene families provides insights of decapod evolution.</title>
        <authorList>
            <person name="Jeong J.-H."/>
            <person name="Song I."/>
            <person name="Kim S."/>
            <person name="Choi T."/>
            <person name="Kim D."/>
            <person name="Ryu S."/>
            <person name="Kim W."/>
        </authorList>
    </citation>
    <scope>NUCLEOTIDE SEQUENCE [LARGE SCALE GENOMIC DNA]</scope>
    <source>
        <tissue evidence="2">Muscle</tissue>
    </source>
</reference>
<organism evidence="2 3">
    <name type="scientific">Portunus trituberculatus</name>
    <name type="common">Swimming crab</name>
    <name type="synonym">Neptunus trituberculatus</name>
    <dbReference type="NCBI Taxonomy" id="210409"/>
    <lineage>
        <taxon>Eukaryota</taxon>
        <taxon>Metazoa</taxon>
        <taxon>Ecdysozoa</taxon>
        <taxon>Arthropoda</taxon>
        <taxon>Crustacea</taxon>
        <taxon>Multicrustacea</taxon>
        <taxon>Malacostraca</taxon>
        <taxon>Eumalacostraca</taxon>
        <taxon>Eucarida</taxon>
        <taxon>Decapoda</taxon>
        <taxon>Pleocyemata</taxon>
        <taxon>Brachyura</taxon>
        <taxon>Eubrachyura</taxon>
        <taxon>Portunoidea</taxon>
        <taxon>Portunidae</taxon>
        <taxon>Portuninae</taxon>
        <taxon>Portunus</taxon>
    </lineage>
</organism>
<gene>
    <name evidence="2" type="ORF">E2C01_017670</name>
</gene>
<protein>
    <submittedName>
        <fullName evidence="2">Uncharacterized protein</fullName>
    </submittedName>
</protein>
<evidence type="ECO:0000256" key="1">
    <source>
        <dbReference type="SAM" id="MobiDB-lite"/>
    </source>
</evidence>
<dbReference type="AlphaFoldDB" id="A0A5B7DUD3"/>
<keyword evidence="3" id="KW-1185">Reference proteome</keyword>
<feature type="region of interest" description="Disordered" evidence="1">
    <location>
        <begin position="14"/>
        <end position="53"/>
    </location>
</feature>
<feature type="compositionally biased region" description="Polar residues" evidence="1">
    <location>
        <begin position="110"/>
        <end position="120"/>
    </location>
</feature>
<proteinExistence type="predicted"/>
<evidence type="ECO:0000313" key="2">
    <source>
        <dbReference type="EMBL" id="MPC24584.1"/>
    </source>
</evidence>
<sequence length="120" mass="13942">MYKYIRKFICGYASLPASAPPSLNDVARQEREQRRQDSVPPDKLYKAKHRKQQMNQLVECEHKGLDKCHTARTQHNSTAPPAPAPHCSTPSARRRRPTPTVHNYRLHEQLYNTQTHNTTR</sequence>
<dbReference type="EMBL" id="VSRR010001347">
    <property type="protein sequence ID" value="MPC24584.1"/>
    <property type="molecule type" value="Genomic_DNA"/>
</dbReference>
<dbReference type="Proteomes" id="UP000324222">
    <property type="component" value="Unassembled WGS sequence"/>
</dbReference>
<accession>A0A5B7DUD3</accession>
<feature type="compositionally biased region" description="Basic and acidic residues" evidence="1">
    <location>
        <begin position="27"/>
        <end position="37"/>
    </location>
</feature>
<comment type="caution">
    <text evidence="2">The sequence shown here is derived from an EMBL/GenBank/DDBJ whole genome shotgun (WGS) entry which is preliminary data.</text>
</comment>